<sequence>MRLGALVSLSFGVVVRETTLALALIPLVLSLLTACTADVPRNSNEPLMPSADNVAKRCLAQAAGSGAPLLTVGEMNALQWRHYVSCALSSNMFVDANGGLGNPEAIVSLRLNIDGSVGSVMLLHTSGNEAWDAAVRRAIAVASPLPPAPPNQNVSSIELHFRPRHRALGIGGSTGITGESHWSVKHCITVGSARTCE</sequence>
<evidence type="ECO:0000313" key="5">
    <source>
        <dbReference type="EMBL" id="CAE6721344.1"/>
    </source>
</evidence>
<evidence type="ECO:0000256" key="1">
    <source>
        <dbReference type="ARBA" id="ARBA00004167"/>
    </source>
</evidence>
<dbReference type="Proteomes" id="UP000673821">
    <property type="component" value="Unassembled WGS sequence"/>
</dbReference>
<name>A0ABM8QXK4_9BURK</name>
<keyword evidence="6" id="KW-1185">Reference proteome</keyword>
<dbReference type="PROSITE" id="PS51257">
    <property type="entry name" value="PROKAR_LIPOPROTEIN"/>
    <property type="match status" value="1"/>
</dbReference>
<reference evidence="5 6" key="1">
    <citation type="submission" date="2021-02" db="EMBL/GenBank/DDBJ databases">
        <authorList>
            <person name="Vanwijnsberghe S."/>
        </authorList>
    </citation>
    <scope>NUCLEOTIDE SEQUENCE [LARGE SCALE GENOMIC DNA]</scope>
    <source>
        <strain evidence="5 6">R-69776</strain>
    </source>
</reference>
<evidence type="ECO:0008006" key="7">
    <source>
        <dbReference type="Google" id="ProtNLM"/>
    </source>
</evidence>
<dbReference type="GeneID" id="97054070"/>
<dbReference type="RefSeq" id="WP_200560944.1">
    <property type="nucleotide sequence ID" value="NZ_CAJNAW010000010.1"/>
</dbReference>
<keyword evidence="4" id="KW-0472">Membrane</keyword>
<organism evidence="5 6">
    <name type="scientific">Paraburkholderia nemoris</name>
    <dbReference type="NCBI Taxonomy" id="2793076"/>
    <lineage>
        <taxon>Bacteria</taxon>
        <taxon>Pseudomonadati</taxon>
        <taxon>Pseudomonadota</taxon>
        <taxon>Betaproteobacteria</taxon>
        <taxon>Burkholderiales</taxon>
        <taxon>Burkholderiaceae</taxon>
        <taxon>Paraburkholderia</taxon>
    </lineage>
</organism>
<dbReference type="EMBL" id="CAJNBH010000003">
    <property type="protein sequence ID" value="CAE6721344.1"/>
    <property type="molecule type" value="Genomic_DNA"/>
</dbReference>
<dbReference type="InterPro" id="IPR006260">
    <property type="entry name" value="TonB/TolA_C"/>
</dbReference>
<evidence type="ECO:0000313" key="6">
    <source>
        <dbReference type="Proteomes" id="UP000673821"/>
    </source>
</evidence>
<evidence type="ECO:0000256" key="2">
    <source>
        <dbReference type="ARBA" id="ARBA00022692"/>
    </source>
</evidence>
<evidence type="ECO:0000256" key="4">
    <source>
        <dbReference type="ARBA" id="ARBA00023136"/>
    </source>
</evidence>
<comment type="subcellular location">
    <subcellularLocation>
        <location evidence="1">Membrane</location>
        <topology evidence="1">Single-pass membrane protein</topology>
    </subcellularLocation>
</comment>
<dbReference type="NCBIfam" id="TIGR01352">
    <property type="entry name" value="tonB_Cterm"/>
    <property type="match status" value="1"/>
</dbReference>
<comment type="caution">
    <text evidence="5">The sequence shown here is derived from an EMBL/GenBank/DDBJ whole genome shotgun (WGS) entry which is preliminary data.</text>
</comment>
<keyword evidence="3" id="KW-1133">Transmembrane helix</keyword>
<protein>
    <recommendedName>
        <fullName evidence="7">TonB C-terminal domain-containing protein</fullName>
    </recommendedName>
</protein>
<proteinExistence type="predicted"/>
<dbReference type="SUPFAM" id="SSF74653">
    <property type="entry name" value="TolA/TonB C-terminal domain"/>
    <property type="match status" value="1"/>
</dbReference>
<dbReference type="Gene3D" id="3.30.1150.10">
    <property type="match status" value="1"/>
</dbReference>
<gene>
    <name evidence="5" type="ORF">R69776_01579</name>
</gene>
<keyword evidence="2" id="KW-0812">Transmembrane</keyword>
<evidence type="ECO:0000256" key="3">
    <source>
        <dbReference type="ARBA" id="ARBA00022989"/>
    </source>
</evidence>
<dbReference type="Pfam" id="PF13103">
    <property type="entry name" value="TonB_2"/>
    <property type="match status" value="1"/>
</dbReference>
<accession>A0ABM8QXK4</accession>